<dbReference type="Gene3D" id="3.30.530.20">
    <property type="match status" value="1"/>
</dbReference>
<dbReference type="InterPro" id="IPR044996">
    <property type="entry name" value="COQ10-like"/>
</dbReference>
<dbReference type="Proteomes" id="UP001153069">
    <property type="component" value="Unassembled WGS sequence"/>
</dbReference>
<dbReference type="InterPro" id="IPR023393">
    <property type="entry name" value="START-like_dom_sf"/>
</dbReference>
<evidence type="ECO:0000313" key="6">
    <source>
        <dbReference type="Proteomes" id="UP001153069"/>
    </source>
</evidence>
<dbReference type="Pfam" id="PF03364">
    <property type="entry name" value="Polyketide_cyc"/>
    <property type="match status" value="1"/>
</dbReference>
<dbReference type="SUPFAM" id="SSF55961">
    <property type="entry name" value="Bet v1-like"/>
    <property type="match status" value="1"/>
</dbReference>
<evidence type="ECO:0000259" key="4">
    <source>
        <dbReference type="Pfam" id="PF03364"/>
    </source>
</evidence>
<protein>
    <submittedName>
        <fullName evidence="5">Polyketide cyclase / dehydrase and lipid transport</fullName>
    </submittedName>
</protein>
<dbReference type="AlphaFoldDB" id="A0A9N8HVE9"/>
<dbReference type="InterPro" id="IPR005031">
    <property type="entry name" value="COQ10_START"/>
</dbReference>
<sequence>MILKNIFSPVTKQFVERRVLKGIHPMHLFRIIQDVDSYSKFLPLCWHSQVLHVYDGGRSFDATLTVGIPWGKALKEQYTSRVTVQPETMTIHSKSIQSTMFDSLKSTWKLKDASENDTTTTINNHRGCHVSFQVEMTVADPMIVGILDRVLEEVAIRQIEAFEKRCHEIPLPPELQDAQQQ</sequence>
<keyword evidence="6" id="KW-1185">Reference proteome</keyword>
<comment type="caution">
    <text evidence="5">The sequence shown here is derived from an EMBL/GenBank/DDBJ whole genome shotgun (WGS) entry which is preliminary data.</text>
</comment>
<dbReference type="PANTHER" id="PTHR12901:SF10">
    <property type="entry name" value="COENZYME Q-BINDING PROTEIN COQ10, MITOCHONDRIAL"/>
    <property type="match status" value="1"/>
</dbReference>
<dbReference type="GO" id="GO:0045333">
    <property type="term" value="P:cellular respiration"/>
    <property type="evidence" value="ECO:0007669"/>
    <property type="project" value="InterPro"/>
</dbReference>
<comment type="subunit">
    <text evidence="2">Interacts with coenzyme Q.</text>
</comment>
<gene>
    <name evidence="5" type="ORF">SEMRO_1933_G306260.1</name>
</gene>
<reference evidence="5" key="1">
    <citation type="submission" date="2020-06" db="EMBL/GenBank/DDBJ databases">
        <authorList>
            <consortium name="Plant Systems Biology data submission"/>
        </authorList>
    </citation>
    <scope>NUCLEOTIDE SEQUENCE</scope>
    <source>
        <strain evidence="5">D6</strain>
    </source>
</reference>
<dbReference type="GO" id="GO:0048039">
    <property type="term" value="F:ubiquinone binding"/>
    <property type="evidence" value="ECO:0007669"/>
    <property type="project" value="InterPro"/>
</dbReference>
<feature type="domain" description="Coenzyme Q-binding protein COQ10 START" evidence="4">
    <location>
        <begin position="25"/>
        <end position="163"/>
    </location>
</feature>
<evidence type="ECO:0000256" key="1">
    <source>
        <dbReference type="ARBA" id="ARBA00006885"/>
    </source>
</evidence>
<comment type="similarity">
    <text evidence="1">Belongs to the COQ10 family.</text>
</comment>
<organism evidence="5 6">
    <name type="scientific">Seminavis robusta</name>
    <dbReference type="NCBI Taxonomy" id="568900"/>
    <lineage>
        <taxon>Eukaryota</taxon>
        <taxon>Sar</taxon>
        <taxon>Stramenopiles</taxon>
        <taxon>Ochrophyta</taxon>
        <taxon>Bacillariophyta</taxon>
        <taxon>Bacillariophyceae</taxon>
        <taxon>Bacillariophycidae</taxon>
        <taxon>Naviculales</taxon>
        <taxon>Naviculaceae</taxon>
        <taxon>Seminavis</taxon>
    </lineage>
</organism>
<dbReference type="PANTHER" id="PTHR12901">
    <property type="entry name" value="SPERM PROTEIN HOMOLOG"/>
    <property type="match status" value="1"/>
</dbReference>
<accession>A0A9N8HVE9</accession>
<evidence type="ECO:0000313" key="5">
    <source>
        <dbReference type="EMBL" id="CAB9527052.1"/>
    </source>
</evidence>
<name>A0A9N8HVE9_9STRA</name>
<dbReference type="OrthoDB" id="292693at2759"/>
<proteinExistence type="inferred from homology"/>
<comment type="function">
    <text evidence="3">Required for the function of coenzyme Q in the respiratory chain. May serve as a chaperone or may be involved in the transport of Q6 from its site of synthesis to the catalytic sites of the respiratory complexes.</text>
</comment>
<dbReference type="GO" id="GO:0005739">
    <property type="term" value="C:mitochondrion"/>
    <property type="evidence" value="ECO:0007669"/>
    <property type="project" value="TreeGrafter"/>
</dbReference>
<dbReference type="EMBL" id="CAICTM010001931">
    <property type="protein sequence ID" value="CAB9527052.1"/>
    <property type="molecule type" value="Genomic_DNA"/>
</dbReference>
<evidence type="ECO:0000256" key="2">
    <source>
        <dbReference type="ARBA" id="ARBA00011814"/>
    </source>
</evidence>
<evidence type="ECO:0000256" key="3">
    <source>
        <dbReference type="ARBA" id="ARBA00024947"/>
    </source>
</evidence>